<evidence type="ECO:0000256" key="1">
    <source>
        <dbReference type="SAM" id="Phobius"/>
    </source>
</evidence>
<accession>A0AAX4NHQ8</accession>
<feature type="transmembrane region" description="Helical" evidence="1">
    <location>
        <begin position="21"/>
        <end position="43"/>
    </location>
</feature>
<dbReference type="EMBL" id="CP133772">
    <property type="protein sequence ID" value="WYY00291.1"/>
    <property type="molecule type" value="Genomic_DNA"/>
</dbReference>
<dbReference type="GeneID" id="95967591"/>
<keyword evidence="1" id="KW-1133">Transmembrane helix</keyword>
<evidence type="ECO:0000313" key="3">
    <source>
        <dbReference type="Proteomes" id="UP001451606"/>
    </source>
</evidence>
<keyword evidence="1" id="KW-0472">Membrane</keyword>
<name>A0AAX4NHQ8_9ARCH</name>
<dbReference type="KEGG" id="omr:OXIME_000856"/>
<keyword evidence="3" id="KW-1185">Reference proteome</keyword>
<organism evidence="2 3">
    <name type="scientific">Oxyplasma meridianum</name>
    <dbReference type="NCBI Taxonomy" id="3073602"/>
    <lineage>
        <taxon>Archaea</taxon>
        <taxon>Methanobacteriati</taxon>
        <taxon>Thermoplasmatota</taxon>
        <taxon>Thermoplasmata</taxon>
        <taxon>Thermoplasmatales</taxon>
        <taxon>Thermoplasmataceae</taxon>
        <taxon>Oxyplasma</taxon>
    </lineage>
</organism>
<dbReference type="AlphaFoldDB" id="A0AAX4NHQ8"/>
<dbReference type="Proteomes" id="UP001451606">
    <property type="component" value="Chromosome"/>
</dbReference>
<evidence type="ECO:0000313" key="2">
    <source>
        <dbReference type="EMBL" id="WYY00291.1"/>
    </source>
</evidence>
<dbReference type="RefSeq" id="WP_393970632.1">
    <property type="nucleotide sequence ID" value="NZ_CP133772.1"/>
</dbReference>
<gene>
    <name evidence="2" type="ORF">OXIME_000856</name>
</gene>
<protein>
    <submittedName>
        <fullName evidence="2">Uncharacterized protein</fullName>
    </submittedName>
</protein>
<proteinExistence type="predicted"/>
<reference evidence="2 3" key="1">
    <citation type="submission" date="2023-09" db="EMBL/GenBank/DDBJ databases">
        <authorList>
            <person name="Golyshina O.V."/>
            <person name="Lunev E.A."/>
            <person name="Bargiela R."/>
            <person name="Gaines M.C."/>
            <person name="Daum B."/>
            <person name="Bale N.J."/>
            <person name="Koenen M."/>
            <person name="Sinninghe Damst J.S."/>
            <person name="Yakimov M."/>
            <person name="Golyshin P.N."/>
        </authorList>
    </citation>
    <scope>NUCLEOTIDE SEQUENCE [LARGE SCALE GENOMIC DNA]</scope>
    <source>
        <strain evidence="2 3">M1</strain>
    </source>
</reference>
<sequence length="167" mass="20195">MSILNSVIGTFLSIWVNNIRAYPLLLFRFLIPVILIFGATFSLQRRSRKTKLDSLPTIEQKREKFLVPKDFFNKELEFIKNDDYRHYLNPILKEMENMETIRRNLKILMKRYSKYENMSQSSYSRRKKKGLQLRNETFNQILETYGHVKKMKFSTVEIEQMEKERVL</sequence>
<keyword evidence="1" id="KW-0812">Transmembrane</keyword>